<dbReference type="GO" id="GO:0005886">
    <property type="term" value="C:plasma membrane"/>
    <property type="evidence" value="ECO:0007669"/>
    <property type="project" value="UniProtKB-SubCell"/>
</dbReference>
<dbReference type="PROSITE" id="PS50893">
    <property type="entry name" value="ABC_TRANSPORTER_2"/>
    <property type="match status" value="1"/>
</dbReference>
<evidence type="ECO:0000256" key="3">
    <source>
        <dbReference type="ARBA" id="ARBA00022475"/>
    </source>
</evidence>
<dbReference type="SUPFAM" id="SSF90123">
    <property type="entry name" value="ABC transporter transmembrane region"/>
    <property type="match status" value="1"/>
</dbReference>
<dbReference type="SMART" id="SM00382">
    <property type="entry name" value="AAA"/>
    <property type="match status" value="1"/>
</dbReference>
<comment type="subcellular location">
    <subcellularLocation>
        <location evidence="1">Cell membrane</location>
        <topology evidence="1">Multi-pass membrane protein</topology>
    </subcellularLocation>
</comment>
<dbReference type="InterPro" id="IPR039421">
    <property type="entry name" value="Type_1_exporter"/>
</dbReference>
<dbReference type="PANTHER" id="PTHR24221">
    <property type="entry name" value="ATP-BINDING CASSETTE SUB-FAMILY B"/>
    <property type="match status" value="1"/>
</dbReference>
<evidence type="ECO:0000256" key="9">
    <source>
        <dbReference type="SAM" id="MobiDB-lite"/>
    </source>
</evidence>
<dbReference type="InterPro" id="IPR003593">
    <property type="entry name" value="AAA+_ATPase"/>
</dbReference>
<evidence type="ECO:0000256" key="2">
    <source>
        <dbReference type="ARBA" id="ARBA00022448"/>
    </source>
</evidence>
<dbReference type="InterPro" id="IPR003439">
    <property type="entry name" value="ABC_transporter-like_ATP-bd"/>
</dbReference>
<sequence>MAWGGGFGGGAPMGGANRPGGQPGLPFAGIPSELQEGVDTILKTEPSRDPANETFSQIPAPSERARLTLTRLLLEHPGLMSWSAFLVVVVAVTGQLGPALTEIAINKGMSPGHHSYSVIIWAASAYLFVVFLGSLAQRSQVRASGRLAAKVMHHLRLRVFRHLQRLGLDFYTNEKAGVVMTRMTSDIENLQQLLQDGLSQFALQALTMVTIIVILFLMNPLLAAITVGIIVPPLFLLSWWFHYASEKGYERVRDGIADVLSDLSESLQGVRVVASNNRQIHNVIHHRNVVGAYRDANVTTGRINAIYGPGSLAIGVLGQAVLLGIGGNMVLHHTLSIGALVAFFLYLNRFFQPIQLLVQQYNAVQQSRSSIIKLRTLLETEPSVTDVPDAFELGSVQGAITFEDVTFGYDPDRPVLHEINLVIHPGETVALVGPTGGGKSTLAKLIIRFYDPSSGTVSIDGHDLRSVNSSSLRRQLGVVPQEPFLFAGTIRDNLTFARPGASDDEVNLAVDRVGLRELLERLPDGLDTVVHERGQTLSAGERQLLALGRAFLAQPRVLVLDEATSSLDLQSETAVEQALDALLESRTAILIAHRLSTAQRADRIVVIQDGRIVEQGTHGDLIADESHYAGMFETWASSGTPTPSRQDG</sequence>
<keyword evidence="4 10" id="KW-0812">Transmembrane</keyword>
<feature type="transmembrane region" description="Helical" evidence="10">
    <location>
        <begin position="329"/>
        <end position="347"/>
    </location>
</feature>
<dbReference type="InterPro" id="IPR017871">
    <property type="entry name" value="ABC_transporter-like_CS"/>
</dbReference>
<evidence type="ECO:0000256" key="6">
    <source>
        <dbReference type="ARBA" id="ARBA00022840"/>
    </source>
</evidence>
<evidence type="ECO:0000313" key="14">
    <source>
        <dbReference type="EMBL" id="CAB4879479.1"/>
    </source>
</evidence>
<dbReference type="FunFam" id="3.40.50.300:FF:000299">
    <property type="entry name" value="ABC transporter ATP-binding protein/permease"/>
    <property type="match status" value="1"/>
</dbReference>
<feature type="domain" description="ABC transmembrane type-1" evidence="12">
    <location>
        <begin position="82"/>
        <end position="366"/>
    </location>
</feature>
<dbReference type="Pfam" id="PF00664">
    <property type="entry name" value="ABC_membrane"/>
    <property type="match status" value="1"/>
</dbReference>
<feature type="transmembrane region" description="Helical" evidence="10">
    <location>
        <begin position="118"/>
        <end position="136"/>
    </location>
</feature>
<feature type="domain" description="ABC transporter" evidence="11">
    <location>
        <begin position="400"/>
        <end position="634"/>
    </location>
</feature>
<evidence type="ECO:0000256" key="1">
    <source>
        <dbReference type="ARBA" id="ARBA00004651"/>
    </source>
</evidence>
<dbReference type="InterPro" id="IPR036640">
    <property type="entry name" value="ABC1_TM_sf"/>
</dbReference>
<dbReference type="PANTHER" id="PTHR24221:SF654">
    <property type="entry name" value="ATP-BINDING CASSETTE SUB-FAMILY B MEMBER 6"/>
    <property type="match status" value="1"/>
</dbReference>
<organism evidence="14">
    <name type="scientific">freshwater metagenome</name>
    <dbReference type="NCBI Taxonomy" id="449393"/>
    <lineage>
        <taxon>unclassified sequences</taxon>
        <taxon>metagenomes</taxon>
        <taxon>ecological metagenomes</taxon>
    </lineage>
</organism>
<evidence type="ECO:0000256" key="7">
    <source>
        <dbReference type="ARBA" id="ARBA00022989"/>
    </source>
</evidence>
<dbReference type="EMBL" id="CAFBLT010000001">
    <property type="protein sequence ID" value="CAB4879479.1"/>
    <property type="molecule type" value="Genomic_DNA"/>
</dbReference>
<feature type="transmembrane region" description="Helical" evidence="10">
    <location>
        <begin position="304"/>
        <end position="323"/>
    </location>
</feature>
<dbReference type="Pfam" id="PF00005">
    <property type="entry name" value="ABC_tran"/>
    <property type="match status" value="1"/>
</dbReference>
<evidence type="ECO:0000256" key="4">
    <source>
        <dbReference type="ARBA" id="ARBA00022692"/>
    </source>
</evidence>
<evidence type="ECO:0000259" key="11">
    <source>
        <dbReference type="PROSITE" id="PS50893"/>
    </source>
</evidence>
<reference evidence="14" key="1">
    <citation type="submission" date="2020-05" db="EMBL/GenBank/DDBJ databases">
        <authorList>
            <person name="Chiriac C."/>
            <person name="Salcher M."/>
            <person name="Ghai R."/>
            <person name="Kavagutti S V."/>
        </authorList>
    </citation>
    <scope>NUCLEOTIDE SEQUENCE</scope>
</reference>
<feature type="compositionally biased region" description="Gly residues" evidence="9">
    <location>
        <begin position="1"/>
        <end position="23"/>
    </location>
</feature>
<dbReference type="Gene3D" id="1.20.1560.10">
    <property type="entry name" value="ABC transporter type 1, transmembrane domain"/>
    <property type="match status" value="1"/>
</dbReference>
<feature type="transmembrane region" description="Helical" evidence="10">
    <location>
        <begin position="201"/>
        <end position="218"/>
    </location>
</feature>
<dbReference type="CDD" id="cd18546">
    <property type="entry name" value="ABC_6TM_Rv0194_D2_like"/>
    <property type="match status" value="1"/>
</dbReference>
<evidence type="ECO:0000259" key="12">
    <source>
        <dbReference type="PROSITE" id="PS50929"/>
    </source>
</evidence>
<dbReference type="PROSITE" id="PS50929">
    <property type="entry name" value="ABC_TM1F"/>
    <property type="match status" value="1"/>
</dbReference>
<gene>
    <name evidence="13" type="ORF">UFOPK3164_00923</name>
    <name evidence="14" type="ORF">UFOPK3427_01391</name>
</gene>
<feature type="region of interest" description="Disordered" evidence="9">
    <location>
        <begin position="1"/>
        <end position="29"/>
    </location>
</feature>
<dbReference type="AlphaFoldDB" id="A0A6J7EGG9"/>
<keyword evidence="8 10" id="KW-0472">Membrane</keyword>
<feature type="transmembrane region" description="Helical" evidence="10">
    <location>
        <begin position="79"/>
        <end position="98"/>
    </location>
</feature>
<evidence type="ECO:0000256" key="10">
    <source>
        <dbReference type="SAM" id="Phobius"/>
    </source>
</evidence>
<keyword evidence="6" id="KW-0067">ATP-binding</keyword>
<dbReference type="InterPro" id="IPR027417">
    <property type="entry name" value="P-loop_NTPase"/>
</dbReference>
<keyword evidence="2" id="KW-0813">Transport</keyword>
<dbReference type="InterPro" id="IPR011527">
    <property type="entry name" value="ABC1_TM_dom"/>
</dbReference>
<protein>
    <submittedName>
        <fullName evidence="14">Unannotated protein</fullName>
    </submittedName>
</protein>
<evidence type="ECO:0000256" key="5">
    <source>
        <dbReference type="ARBA" id="ARBA00022741"/>
    </source>
</evidence>
<dbReference type="EMBL" id="CAFABE010000037">
    <property type="protein sequence ID" value="CAB4828330.1"/>
    <property type="molecule type" value="Genomic_DNA"/>
</dbReference>
<proteinExistence type="predicted"/>
<dbReference type="GO" id="GO:0140359">
    <property type="term" value="F:ABC-type transporter activity"/>
    <property type="evidence" value="ECO:0007669"/>
    <property type="project" value="InterPro"/>
</dbReference>
<feature type="transmembrane region" description="Helical" evidence="10">
    <location>
        <begin position="224"/>
        <end position="243"/>
    </location>
</feature>
<dbReference type="PROSITE" id="PS00211">
    <property type="entry name" value="ABC_TRANSPORTER_1"/>
    <property type="match status" value="1"/>
</dbReference>
<dbReference type="GO" id="GO:0016887">
    <property type="term" value="F:ATP hydrolysis activity"/>
    <property type="evidence" value="ECO:0007669"/>
    <property type="project" value="InterPro"/>
</dbReference>
<name>A0A6J7EGG9_9ZZZZ</name>
<keyword evidence="5" id="KW-0547">Nucleotide-binding</keyword>
<dbReference type="Gene3D" id="3.40.50.300">
    <property type="entry name" value="P-loop containing nucleotide triphosphate hydrolases"/>
    <property type="match status" value="1"/>
</dbReference>
<dbReference type="GO" id="GO:0005524">
    <property type="term" value="F:ATP binding"/>
    <property type="evidence" value="ECO:0007669"/>
    <property type="project" value="UniProtKB-KW"/>
</dbReference>
<keyword evidence="7 10" id="KW-1133">Transmembrane helix</keyword>
<dbReference type="SUPFAM" id="SSF52540">
    <property type="entry name" value="P-loop containing nucleoside triphosphate hydrolases"/>
    <property type="match status" value="1"/>
</dbReference>
<evidence type="ECO:0000313" key="13">
    <source>
        <dbReference type="EMBL" id="CAB4828330.1"/>
    </source>
</evidence>
<accession>A0A6J7EGG9</accession>
<dbReference type="CDD" id="cd03254">
    <property type="entry name" value="ABCC_Glucan_exporter_like"/>
    <property type="match status" value="1"/>
</dbReference>
<dbReference type="GO" id="GO:0034040">
    <property type="term" value="F:ATPase-coupled lipid transmembrane transporter activity"/>
    <property type="evidence" value="ECO:0007669"/>
    <property type="project" value="TreeGrafter"/>
</dbReference>
<evidence type="ECO:0000256" key="8">
    <source>
        <dbReference type="ARBA" id="ARBA00023136"/>
    </source>
</evidence>
<keyword evidence="3" id="KW-1003">Cell membrane</keyword>